<organism evidence="1 2">
    <name type="scientific">Macrostomum lignano</name>
    <dbReference type="NCBI Taxonomy" id="282301"/>
    <lineage>
        <taxon>Eukaryota</taxon>
        <taxon>Metazoa</taxon>
        <taxon>Spiralia</taxon>
        <taxon>Lophotrochozoa</taxon>
        <taxon>Platyhelminthes</taxon>
        <taxon>Rhabditophora</taxon>
        <taxon>Macrostomorpha</taxon>
        <taxon>Macrostomida</taxon>
        <taxon>Macrostomidae</taxon>
        <taxon>Macrostomum</taxon>
    </lineage>
</organism>
<dbReference type="OrthoDB" id="6139845at2759"/>
<dbReference type="Gene3D" id="1.10.510.10">
    <property type="entry name" value="Transferase(Phosphotransferase) domain 1"/>
    <property type="match status" value="1"/>
</dbReference>
<comment type="caution">
    <text evidence="1">The sequence shown here is derived from an EMBL/GenBank/DDBJ whole genome shotgun (WGS) entry which is preliminary data.</text>
</comment>
<feature type="non-terminal residue" evidence="1">
    <location>
        <position position="1"/>
    </location>
</feature>
<gene>
    <name evidence="1" type="ORF">BOX15_Mlig020836g1</name>
</gene>
<dbReference type="AlphaFoldDB" id="A0A267GIU4"/>
<sequence length="608" mass="68952">HSRQLSAASGIPVCIAKQLPSTACSALKMTSSDSGILPPKLSVNLGRSGRTSEDPATKELVQSALNEVEKYVKRLLQCICGSSEFSKKYDLSSPKPGEPYIYVLTTFNAPYKFQAELFPNVSKTSRETMCKAKDPEQFTFHEAFETAIQRYTESSAKQNSVLRETRATDFCYPVTMTVEAVPLGKAKKPSNLLLLREFQILTWLWEQYRHEMRSKQCNFDHMVGFPMPFEYCSVSGTEFDYPARGFEAYNYYDTHGNSMDISTITLKLPLSTSSCVSSTLSYMTTEKLGPCVSYLIEMLRSQSKYFNLSSAMMLFDQLICRLIVMHKYGVVHGDLNTDCLRFGSGNACNVLYISDFSTSVQMPSSAKPSFGYHERFVSTLRVKNKIFHFMQDLESAYYIFLLLAFGCLPWDGRIKVDASSSLPMLSEQAGTANPVVYSSSVIKEKDNFWEVPSIILRLIRSKEFELEGDLYHNFTEDLLMTLHSKMKDLMTNCSQIGQDAFMRDINTTGSVPYNAYMGLRKCLASYFRFETLNAFMKDPATEAKIGMLHMHDSTDRRMAWDLSSWCWNHIGVDTKPSGLSNYLQKAMMASVSQGWMRQANRTSMMYRA</sequence>
<protein>
    <recommendedName>
        <fullName evidence="3">Protein kinase domain-containing protein</fullName>
    </recommendedName>
</protein>
<evidence type="ECO:0008006" key="3">
    <source>
        <dbReference type="Google" id="ProtNLM"/>
    </source>
</evidence>
<accession>A0A267GIU4</accession>
<dbReference type="InterPro" id="IPR011009">
    <property type="entry name" value="Kinase-like_dom_sf"/>
</dbReference>
<dbReference type="EMBL" id="NIVC01000301">
    <property type="protein sequence ID" value="PAA85916.1"/>
    <property type="molecule type" value="Genomic_DNA"/>
</dbReference>
<dbReference type="STRING" id="282301.A0A267GIU4"/>
<evidence type="ECO:0000313" key="2">
    <source>
        <dbReference type="Proteomes" id="UP000215902"/>
    </source>
</evidence>
<reference evidence="1 2" key="1">
    <citation type="submission" date="2017-06" db="EMBL/GenBank/DDBJ databases">
        <title>A platform for efficient transgenesis in Macrostomum lignano, a flatworm model organism for stem cell research.</title>
        <authorList>
            <person name="Berezikov E."/>
        </authorList>
    </citation>
    <scope>NUCLEOTIDE SEQUENCE [LARGE SCALE GENOMIC DNA]</scope>
    <source>
        <strain evidence="1">DV1</strain>
        <tissue evidence="1">Whole organism</tissue>
    </source>
</reference>
<evidence type="ECO:0000313" key="1">
    <source>
        <dbReference type="EMBL" id="PAA85916.1"/>
    </source>
</evidence>
<name>A0A267GIU4_9PLAT</name>
<keyword evidence="2" id="KW-1185">Reference proteome</keyword>
<dbReference type="Proteomes" id="UP000215902">
    <property type="component" value="Unassembled WGS sequence"/>
</dbReference>
<dbReference type="SUPFAM" id="SSF56112">
    <property type="entry name" value="Protein kinase-like (PK-like)"/>
    <property type="match status" value="1"/>
</dbReference>
<proteinExistence type="predicted"/>